<comment type="caution">
    <text evidence="2">The sequence shown here is derived from an EMBL/GenBank/DDBJ whole genome shotgun (WGS) entry which is preliminary data.</text>
</comment>
<reference evidence="2 3" key="1">
    <citation type="journal article" date="2023" name="Sci. Data">
        <title>Genome assembly of the Korean intertidal mud-creeper Batillaria attramentaria.</title>
        <authorList>
            <person name="Patra A.K."/>
            <person name="Ho P.T."/>
            <person name="Jun S."/>
            <person name="Lee S.J."/>
            <person name="Kim Y."/>
            <person name="Won Y.J."/>
        </authorList>
    </citation>
    <scope>NUCLEOTIDE SEQUENCE [LARGE SCALE GENOMIC DNA]</scope>
    <source>
        <strain evidence="2">Wonlab-2016</strain>
    </source>
</reference>
<proteinExistence type="predicted"/>
<feature type="non-terminal residue" evidence="2">
    <location>
        <position position="69"/>
    </location>
</feature>
<evidence type="ECO:0000313" key="3">
    <source>
        <dbReference type="Proteomes" id="UP001519460"/>
    </source>
</evidence>
<feature type="compositionally biased region" description="Gly residues" evidence="1">
    <location>
        <begin position="37"/>
        <end position="48"/>
    </location>
</feature>
<feature type="region of interest" description="Disordered" evidence="1">
    <location>
        <begin position="37"/>
        <end position="69"/>
    </location>
</feature>
<organism evidence="2 3">
    <name type="scientific">Batillaria attramentaria</name>
    <dbReference type="NCBI Taxonomy" id="370345"/>
    <lineage>
        <taxon>Eukaryota</taxon>
        <taxon>Metazoa</taxon>
        <taxon>Spiralia</taxon>
        <taxon>Lophotrochozoa</taxon>
        <taxon>Mollusca</taxon>
        <taxon>Gastropoda</taxon>
        <taxon>Caenogastropoda</taxon>
        <taxon>Sorbeoconcha</taxon>
        <taxon>Cerithioidea</taxon>
        <taxon>Batillariidae</taxon>
        <taxon>Batillaria</taxon>
    </lineage>
</organism>
<name>A0ABD0JMT3_9CAEN</name>
<evidence type="ECO:0000313" key="2">
    <source>
        <dbReference type="EMBL" id="KAK7476025.1"/>
    </source>
</evidence>
<evidence type="ECO:0000256" key="1">
    <source>
        <dbReference type="SAM" id="MobiDB-lite"/>
    </source>
</evidence>
<dbReference type="AlphaFoldDB" id="A0ABD0JMT3"/>
<keyword evidence="3" id="KW-1185">Reference proteome</keyword>
<dbReference type="EMBL" id="JACVVK020000387">
    <property type="protein sequence ID" value="KAK7476025.1"/>
    <property type="molecule type" value="Genomic_DNA"/>
</dbReference>
<sequence length="69" mass="7332">MVPYLSKVPSSCYSRASPIHCPTQKLGTFTVNTVGVGGMKTGRRGGGGETERVREGTNKLLSSRDPFCA</sequence>
<accession>A0ABD0JMT3</accession>
<gene>
    <name evidence="2" type="ORF">BaRGS_00032732</name>
</gene>
<dbReference type="Proteomes" id="UP001519460">
    <property type="component" value="Unassembled WGS sequence"/>
</dbReference>
<protein>
    <submittedName>
        <fullName evidence="2">Uncharacterized protein</fullName>
    </submittedName>
</protein>